<evidence type="ECO:0000313" key="2">
    <source>
        <dbReference type="RefSeq" id="XP_056689247.1"/>
    </source>
</evidence>
<protein>
    <submittedName>
        <fullName evidence="2">Uncharacterized protein isoform X2</fullName>
    </submittedName>
</protein>
<dbReference type="RefSeq" id="XP_056689247.1">
    <property type="nucleotide sequence ID" value="XM_056833269.1"/>
</dbReference>
<dbReference type="GeneID" id="110789692"/>
<evidence type="ECO:0000313" key="1">
    <source>
        <dbReference type="Proteomes" id="UP000813463"/>
    </source>
</evidence>
<reference evidence="1" key="1">
    <citation type="journal article" date="2021" name="Nat. Commun.">
        <title>Genomic analyses provide insights into spinach domestication and the genetic basis of agronomic traits.</title>
        <authorList>
            <person name="Cai X."/>
            <person name="Sun X."/>
            <person name="Xu C."/>
            <person name="Sun H."/>
            <person name="Wang X."/>
            <person name="Ge C."/>
            <person name="Zhang Z."/>
            <person name="Wang Q."/>
            <person name="Fei Z."/>
            <person name="Jiao C."/>
            <person name="Wang Q."/>
        </authorList>
    </citation>
    <scope>NUCLEOTIDE SEQUENCE [LARGE SCALE GENOMIC DNA]</scope>
    <source>
        <strain evidence="1">cv. Varoflay</strain>
    </source>
</reference>
<accession>A0ABM3R0T9</accession>
<organism evidence="1 2">
    <name type="scientific">Spinacia oleracea</name>
    <name type="common">Spinach</name>
    <dbReference type="NCBI Taxonomy" id="3562"/>
    <lineage>
        <taxon>Eukaryota</taxon>
        <taxon>Viridiplantae</taxon>
        <taxon>Streptophyta</taxon>
        <taxon>Embryophyta</taxon>
        <taxon>Tracheophyta</taxon>
        <taxon>Spermatophyta</taxon>
        <taxon>Magnoliopsida</taxon>
        <taxon>eudicotyledons</taxon>
        <taxon>Gunneridae</taxon>
        <taxon>Pentapetalae</taxon>
        <taxon>Caryophyllales</taxon>
        <taxon>Chenopodiaceae</taxon>
        <taxon>Chenopodioideae</taxon>
        <taxon>Anserineae</taxon>
        <taxon>Spinacia</taxon>
    </lineage>
</organism>
<sequence>MRLRKKVLLEVQILRLLPALLIAWTCFLNSIKKERLGRYGVKIVRRPTRMADKPPPIYKEVFNNPRERPFTLEEIDELREMLANSITSECL</sequence>
<dbReference type="Proteomes" id="UP000813463">
    <property type="component" value="Chromosome 6"/>
</dbReference>
<gene>
    <name evidence="2" type="primary">LOC110789692</name>
</gene>
<name>A0ABM3R0T9_SPIOL</name>
<proteinExistence type="predicted"/>
<keyword evidence="1" id="KW-1185">Reference proteome</keyword>
<reference evidence="2" key="2">
    <citation type="submission" date="2025-08" db="UniProtKB">
        <authorList>
            <consortium name="RefSeq"/>
        </authorList>
    </citation>
    <scope>IDENTIFICATION</scope>
    <source>
        <tissue evidence="2">Leaf</tissue>
    </source>
</reference>